<gene>
    <name evidence="2" type="ORF">AVDCRST_MAG85-146</name>
</gene>
<organism evidence="2">
    <name type="scientific">uncultured Solirubrobacteraceae bacterium</name>
    <dbReference type="NCBI Taxonomy" id="1162706"/>
    <lineage>
        <taxon>Bacteria</taxon>
        <taxon>Bacillati</taxon>
        <taxon>Actinomycetota</taxon>
        <taxon>Thermoleophilia</taxon>
        <taxon>Solirubrobacterales</taxon>
        <taxon>Solirubrobacteraceae</taxon>
        <taxon>environmental samples</taxon>
    </lineage>
</organism>
<dbReference type="AlphaFoldDB" id="A0A6J4RHR3"/>
<protein>
    <submittedName>
        <fullName evidence="2">Uncharacterized protein</fullName>
    </submittedName>
</protein>
<feature type="non-terminal residue" evidence="2">
    <location>
        <position position="73"/>
    </location>
</feature>
<feature type="compositionally biased region" description="Basic and acidic residues" evidence="1">
    <location>
        <begin position="29"/>
        <end position="41"/>
    </location>
</feature>
<accession>A0A6J4RHR3</accession>
<dbReference type="EMBL" id="CADCVT010000017">
    <property type="protein sequence ID" value="CAA9473836.1"/>
    <property type="molecule type" value="Genomic_DNA"/>
</dbReference>
<proteinExistence type="predicted"/>
<evidence type="ECO:0000256" key="1">
    <source>
        <dbReference type="SAM" id="MobiDB-lite"/>
    </source>
</evidence>
<sequence>GPRPQRDPPTGAAHQDVPLAPVPVAARQQRGEAAHQREGSQRARRKLRHRALDQPQGARAPDRRAAAQLRSRV</sequence>
<name>A0A6J4RHR3_9ACTN</name>
<evidence type="ECO:0000313" key="2">
    <source>
        <dbReference type="EMBL" id="CAA9473836.1"/>
    </source>
</evidence>
<feature type="non-terminal residue" evidence="2">
    <location>
        <position position="1"/>
    </location>
</feature>
<feature type="region of interest" description="Disordered" evidence="1">
    <location>
        <begin position="1"/>
        <end position="73"/>
    </location>
</feature>
<reference evidence="2" key="1">
    <citation type="submission" date="2020-02" db="EMBL/GenBank/DDBJ databases">
        <authorList>
            <person name="Meier V. D."/>
        </authorList>
    </citation>
    <scope>NUCLEOTIDE SEQUENCE</scope>
    <source>
        <strain evidence="2">AVDCRST_MAG85</strain>
    </source>
</reference>